<dbReference type="Proteomes" id="UP000215914">
    <property type="component" value="Chromosome 4"/>
</dbReference>
<dbReference type="InParanoid" id="A0A251V0P3"/>
<evidence type="ECO:0000313" key="1">
    <source>
        <dbReference type="EMBL" id="KAF5763758.1"/>
    </source>
</evidence>
<protein>
    <submittedName>
        <fullName evidence="2">Uncharacterized protein</fullName>
    </submittedName>
</protein>
<name>A0A251V0P3_HELAN</name>
<dbReference type="AlphaFoldDB" id="A0A251V0P3"/>
<accession>A0A251V0P3</accession>
<gene>
    <name evidence="2" type="ORF">HannXRQ_Chr04g0119311</name>
    <name evidence="1" type="ORF">HanXRQr2_Chr15g0684091</name>
</gene>
<keyword evidence="3" id="KW-1185">Reference proteome</keyword>
<reference evidence="1 3" key="1">
    <citation type="journal article" date="2017" name="Nature">
        <title>The sunflower genome provides insights into oil metabolism, flowering and Asterid evolution.</title>
        <authorList>
            <person name="Badouin H."/>
            <person name="Gouzy J."/>
            <person name="Grassa C.J."/>
            <person name="Murat F."/>
            <person name="Staton S.E."/>
            <person name="Cottret L."/>
            <person name="Lelandais-Briere C."/>
            <person name="Owens G.L."/>
            <person name="Carrere S."/>
            <person name="Mayjonade B."/>
            <person name="Legrand L."/>
            <person name="Gill N."/>
            <person name="Kane N.C."/>
            <person name="Bowers J.E."/>
            <person name="Hubner S."/>
            <person name="Bellec A."/>
            <person name="Berard A."/>
            <person name="Berges H."/>
            <person name="Blanchet N."/>
            <person name="Boniface M.C."/>
            <person name="Brunel D."/>
            <person name="Catrice O."/>
            <person name="Chaidir N."/>
            <person name="Claudel C."/>
            <person name="Donnadieu C."/>
            <person name="Faraut T."/>
            <person name="Fievet G."/>
            <person name="Helmstetter N."/>
            <person name="King M."/>
            <person name="Knapp S.J."/>
            <person name="Lai Z."/>
            <person name="Le Paslier M.C."/>
            <person name="Lippi Y."/>
            <person name="Lorenzon L."/>
            <person name="Mandel J.R."/>
            <person name="Marage G."/>
            <person name="Marchand G."/>
            <person name="Marquand E."/>
            <person name="Bret-Mestries E."/>
            <person name="Morien E."/>
            <person name="Nambeesan S."/>
            <person name="Nguyen T."/>
            <person name="Pegot-Espagnet P."/>
            <person name="Pouilly N."/>
            <person name="Raftis F."/>
            <person name="Sallet E."/>
            <person name="Schiex T."/>
            <person name="Thomas J."/>
            <person name="Vandecasteele C."/>
            <person name="Vares D."/>
            <person name="Vear F."/>
            <person name="Vautrin S."/>
            <person name="Crespi M."/>
            <person name="Mangin B."/>
            <person name="Burke J.M."/>
            <person name="Salse J."/>
            <person name="Munos S."/>
            <person name="Vincourt P."/>
            <person name="Rieseberg L.H."/>
            <person name="Langlade N.B."/>
        </authorList>
    </citation>
    <scope>NUCLEOTIDE SEQUENCE [LARGE SCALE GENOMIC DNA]</scope>
    <source>
        <strain evidence="3">cv. SF193</strain>
        <tissue evidence="1">Leaves</tissue>
    </source>
</reference>
<proteinExistence type="predicted"/>
<organism evidence="2 3">
    <name type="scientific">Helianthus annuus</name>
    <name type="common">Common sunflower</name>
    <dbReference type="NCBI Taxonomy" id="4232"/>
    <lineage>
        <taxon>Eukaryota</taxon>
        <taxon>Viridiplantae</taxon>
        <taxon>Streptophyta</taxon>
        <taxon>Embryophyta</taxon>
        <taxon>Tracheophyta</taxon>
        <taxon>Spermatophyta</taxon>
        <taxon>Magnoliopsida</taxon>
        <taxon>eudicotyledons</taxon>
        <taxon>Gunneridae</taxon>
        <taxon>Pentapetalae</taxon>
        <taxon>asterids</taxon>
        <taxon>campanulids</taxon>
        <taxon>Asterales</taxon>
        <taxon>Asteraceae</taxon>
        <taxon>Asteroideae</taxon>
        <taxon>Heliantheae alliance</taxon>
        <taxon>Heliantheae</taxon>
        <taxon>Helianthus</taxon>
    </lineage>
</organism>
<dbReference type="EMBL" id="MNCJ02000330">
    <property type="protein sequence ID" value="KAF5763758.1"/>
    <property type="molecule type" value="Genomic_DNA"/>
</dbReference>
<sequence length="67" mass="7827">MLDTEVILPAYLSNTLGNLNSRLRFVWLGFDCFVWPEKQHNYLLEGLVRICRKLVWSGGDSLLFRPD</sequence>
<reference evidence="1" key="3">
    <citation type="submission" date="2020-06" db="EMBL/GenBank/DDBJ databases">
        <title>Helianthus annuus Genome sequencing and assembly Release 2.</title>
        <authorList>
            <person name="Gouzy J."/>
            <person name="Langlade N."/>
            <person name="Munos S."/>
        </authorList>
    </citation>
    <scope>NUCLEOTIDE SEQUENCE</scope>
    <source>
        <tissue evidence="1">Leaves</tissue>
    </source>
</reference>
<dbReference type="EMBL" id="CM007893">
    <property type="protein sequence ID" value="OTG29170.1"/>
    <property type="molecule type" value="Genomic_DNA"/>
</dbReference>
<evidence type="ECO:0000313" key="3">
    <source>
        <dbReference type="Proteomes" id="UP000215914"/>
    </source>
</evidence>
<evidence type="ECO:0000313" key="2">
    <source>
        <dbReference type="EMBL" id="OTG29170.1"/>
    </source>
</evidence>
<dbReference type="Gramene" id="mRNA:HanXRQr2_Chr15g0684091">
    <property type="protein sequence ID" value="mRNA:HanXRQr2_Chr15g0684091"/>
    <property type="gene ID" value="HanXRQr2_Chr15g0684091"/>
</dbReference>
<reference evidence="2" key="2">
    <citation type="submission" date="2017-02" db="EMBL/GenBank/DDBJ databases">
        <title>Sunflower complete genome.</title>
        <authorList>
            <person name="Langlade N."/>
            <person name="Munos S."/>
        </authorList>
    </citation>
    <scope>NUCLEOTIDE SEQUENCE [LARGE SCALE GENOMIC DNA]</scope>
    <source>
        <tissue evidence="2">Leaves</tissue>
    </source>
</reference>